<dbReference type="InterPro" id="IPR014710">
    <property type="entry name" value="RmlC-like_jellyroll"/>
</dbReference>
<dbReference type="PANTHER" id="PTHR31435">
    <property type="entry name" value="PROTEIN NATD1"/>
    <property type="match status" value="1"/>
</dbReference>
<dbReference type="PANTHER" id="PTHR31435:SF10">
    <property type="entry name" value="BSR4717 PROTEIN"/>
    <property type="match status" value="1"/>
</dbReference>
<reference evidence="3" key="1">
    <citation type="journal article" date="2019" name="Int. J. Syst. Evol. Microbiol.">
        <title>The Global Catalogue of Microorganisms (GCM) 10K type strain sequencing project: providing services to taxonomists for standard genome sequencing and annotation.</title>
        <authorList>
            <consortium name="The Broad Institute Genomics Platform"/>
            <consortium name="The Broad Institute Genome Sequencing Center for Infectious Disease"/>
            <person name="Wu L."/>
            <person name="Ma J."/>
        </authorList>
    </citation>
    <scope>NUCLEOTIDE SEQUENCE [LARGE SCALE GENOMIC DNA]</scope>
    <source>
        <strain evidence="3">JCM 4737</strain>
    </source>
</reference>
<dbReference type="Pfam" id="PF14542">
    <property type="entry name" value="Acetyltransf_CG"/>
    <property type="match status" value="1"/>
</dbReference>
<dbReference type="InterPro" id="IPR031165">
    <property type="entry name" value="GNAT_YJDJ"/>
</dbReference>
<feature type="domain" description="N-acetyltransferase" evidence="1">
    <location>
        <begin position="82"/>
        <end position="176"/>
    </location>
</feature>
<gene>
    <name evidence="2" type="ORF">GCM10010346_20640</name>
</gene>
<dbReference type="InterPro" id="IPR008778">
    <property type="entry name" value="Pirin_C_dom"/>
</dbReference>
<dbReference type="Proteomes" id="UP000599437">
    <property type="component" value="Unassembled WGS sequence"/>
</dbReference>
<dbReference type="Pfam" id="PF05726">
    <property type="entry name" value="Pirin_C"/>
    <property type="match status" value="1"/>
</dbReference>
<dbReference type="Gene3D" id="3.40.630.30">
    <property type="match status" value="1"/>
</dbReference>
<evidence type="ECO:0000313" key="2">
    <source>
        <dbReference type="EMBL" id="GHA97681.1"/>
    </source>
</evidence>
<name>A0ABQ3DLZ4_9ACTN</name>
<dbReference type="Gene3D" id="2.60.120.10">
    <property type="entry name" value="Jelly Rolls"/>
    <property type="match status" value="2"/>
</dbReference>
<dbReference type="PROSITE" id="PS51729">
    <property type="entry name" value="GNAT_YJDJ"/>
    <property type="match status" value="1"/>
</dbReference>
<dbReference type="InterPro" id="IPR016181">
    <property type="entry name" value="Acyl_CoA_acyltransferase"/>
</dbReference>
<dbReference type="InterPro" id="IPR011051">
    <property type="entry name" value="RmlC_Cupin_sf"/>
</dbReference>
<keyword evidence="3" id="KW-1185">Reference proteome</keyword>
<sequence>MDAGFEHGLLVDEGQVRTAGTTVPRAELGYLGTGHDTLTLSNDTDATARVVLLGGTPFEEQIVMWWNSVGRSHQDVVAAREAWENASERFGAVDGHDGRASARPGGETAGHTAYRDRQRVFHHTGIDDAFAGQGLAAVLVQQALSDVRASGKRIVPVCPYVAKFLTKHDEFADITDPVTTDVLRWLKTVLPH</sequence>
<protein>
    <recommendedName>
        <fullName evidence="1">N-acetyltransferase domain-containing protein</fullName>
    </recommendedName>
</protein>
<evidence type="ECO:0000313" key="3">
    <source>
        <dbReference type="Proteomes" id="UP000599437"/>
    </source>
</evidence>
<organism evidence="2 3">
    <name type="scientific">Streptomyces chryseus</name>
    <dbReference type="NCBI Taxonomy" id="68186"/>
    <lineage>
        <taxon>Bacteria</taxon>
        <taxon>Bacillati</taxon>
        <taxon>Actinomycetota</taxon>
        <taxon>Actinomycetes</taxon>
        <taxon>Kitasatosporales</taxon>
        <taxon>Streptomycetaceae</taxon>
        <taxon>Streptomyces</taxon>
    </lineage>
</organism>
<dbReference type="InterPro" id="IPR045057">
    <property type="entry name" value="Gcn5-rel_NAT"/>
</dbReference>
<dbReference type="SUPFAM" id="SSF51182">
    <property type="entry name" value="RmlC-like cupins"/>
    <property type="match status" value="1"/>
</dbReference>
<evidence type="ECO:0000259" key="1">
    <source>
        <dbReference type="PROSITE" id="PS51729"/>
    </source>
</evidence>
<dbReference type="EMBL" id="BMVO01000004">
    <property type="protein sequence ID" value="GHA97681.1"/>
    <property type="molecule type" value="Genomic_DNA"/>
</dbReference>
<dbReference type="SUPFAM" id="SSF55729">
    <property type="entry name" value="Acyl-CoA N-acyltransferases (Nat)"/>
    <property type="match status" value="1"/>
</dbReference>
<comment type="caution">
    <text evidence="2">The sequence shown here is derived from an EMBL/GenBank/DDBJ whole genome shotgun (WGS) entry which is preliminary data.</text>
</comment>
<proteinExistence type="predicted"/>
<accession>A0ABQ3DLZ4</accession>